<dbReference type="Gene3D" id="3.90.1300.10">
    <property type="entry name" value="Amidase signature (AS) domain"/>
    <property type="match status" value="1"/>
</dbReference>
<proteinExistence type="predicted"/>
<accession>A0A7S2IBM9</accession>
<dbReference type="AlphaFoldDB" id="A0A7S2IBM9"/>
<organism evidence="1">
    <name type="scientific">Haptolina brevifila</name>
    <dbReference type="NCBI Taxonomy" id="156173"/>
    <lineage>
        <taxon>Eukaryota</taxon>
        <taxon>Haptista</taxon>
        <taxon>Haptophyta</taxon>
        <taxon>Prymnesiophyceae</taxon>
        <taxon>Prymnesiales</taxon>
        <taxon>Prymnesiaceae</taxon>
        <taxon>Haptolina</taxon>
    </lineage>
</organism>
<reference evidence="1" key="1">
    <citation type="submission" date="2021-01" db="EMBL/GenBank/DDBJ databases">
        <authorList>
            <person name="Corre E."/>
            <person name="Pelletier E."/>
            <person name="Niang G."/>
            <person name="Scheremetjew M."/>
            <person name="Finn R."/>
            <person name="Kale V."/>
            <person name="Holt S."/>
            <person name="Cochrane G."/>
            <person name="Meng A."/>
            <person name="Brown T."/>
            <person name="Cohen L."/>
        </authorList>
    </citation>
    <scope>NUCLEOTIDE SEQUENCE</scope>
    <source>
        <strain evidence="1">UTEX LB 985</strain>
    </source>
</reference>
<gene>
    <name evidence="1" type="ORF">CBRE1094_LOCUS32565</name>
</gene>
<dbReference type="SUPFAM" id="SSF75304">
    <property type="entry name" value="Amidase signature (AS) enzymes"/>
    <property type="match status" value="1"/>
</dbReference>
<sequence length="293" mass="31595">MGLNPVLASRPYLERHVAAAAFTGNAFTAHAPSASSVLRATAGVEARLLRVEHALSTAGVPIVAAEWQCGEEAIEVTAGDGAPALYTSLGQMSTYVHDELAAEVSSVSIVRDIQRMGASHNPKNCFERAIMRSGAHRESAYRRFMASRPDVLRCYNSIFEEHRLDLLLLPAQLSDAVSYVDAANASVPTRDNATNATVHTTIAGVGTWHYWKTIPVPKLLVPTGLDENGRPTGVMLFGKGPSPAMMFNDTYATTFDLPFLYAAKAVVEALYAADPGLRRAHAPLVRDLFETVD</sequence>
<name>A0A7S2IBM9_9EUKA</name>
<dbReference type="EMBL" id="HBGU01059888">
    <property type="protein sequence ID" value="CAD9513961.1"/>
    <property type="molecule type" value="Transcribed_RNA"/>
</dbReference>
<evidence type="ECO:0000313" key="1">
    <source>
        <dbReference type="EMBL" id="CAD9513961.1"/>
    </source>
</evidence>
<protein>
    <recommendedName>
        <fullName evidence="2">Amidase domain-containing protein</fullName>
    </recommendedName>
</protein>
<evidence type="ECO:0008006" key="2">
    <source>
        <dbReference type="Google" id="ProtNLM"/>
    </source>
</evidence>
<dbReference type="InterPro" id="IPR036928">
    <property type="entry name" value="AS_sf"/>
</dbReference>